<dbReference type="PROSITE" id="PS51257">
    <property type="entry name" value="PROKAR_LIPOPROTEIN"/>
    <property type="match status" value="1"/>
</dbReference>
<dbReference type="RefSeq" id="WP_146272423.1">
    <property type="nucleotide sequence ID" value="NZ_VOEI01000005.1"/>
</dbReference>
<gene>
    <name evidence="2" type="ORF">FPZ42_14685</name>
</gene>
<dbReference type="Pfam" id="PF18942">
    <property type="entry name" value="DUF5689"/>
    <property type="match status" value="1"/>
</dbReference>
<reference evidence="2 3" key="1">
    <citation type="submission" date="2019-07" db="EMBL/GenBank/DDBJ databases">
        <authorList>
            <person name="Kim J."/>
        </authorList>
    </citation>
    <scope>NUCLEOTIDE SEQUENCE [LARGE SCALE GENOMIC DNA]</scope>
    <source>
        <strain evidence="2 3">MJ1a</strain>
    </source>
</reference>
<dbReference type="InterPro" id="IPR043744">
    <property type="entry name" value="DUF5689"/>
</dbReference>
<sequence>MKTRFIYIAICLATILLGACKKHDYAAGELSPIIAVADLRAIYKGSDVTLTKENMLGATNIIGTVISMPDSGNAPKGLVVMQNFRRGMLRGIAIELGAASTNYHSGDSLMLKVEGATLKRVDGLLQISGLAETAITKISEKNPVTIQSSASYAIKTNPDQFESTLVRIKTATVSPTPTPDDTFSGDRYLVNGADSILMHTEATAALAASKLPASASVAGLLLVGKSSRGGTGFQLWPRGISDITDIIKPADPNASLGMLPVIITGYINDTKGADGNYEYFQFRATRNIDFSKTPMAVVTCTNSGTAEPNKGDAPGSGWATGGGRTYKFNLTEGTVTKGEFFYVGGSNKRINGPNTTDISGAKWIRSIAYVTNVGDGFGSASSGLLPNSGNAGGIAIFDGINVTETSVPVDAILFGGSGITTIYNATTNKGYRVPESDHYNPISGSQPFFLQGTNTYIIPHSTPADQGFFVKLGGAFDAKNKTWITPRGYKFYQLQSTSALSEIESGADVNMMSN</sequence>
<evidence type="ECO:0000313" key="2">
    <source>
        <dbReference type="EMBL" id="TWR24994.1"/>
    </source>
</evidence>
<dbReference type="EMBL" id="VOEI01000005">
    <property type="protein sequence ID" value="TWR24994.1"/>
    <property type="molecule type" value="Genomic_DNA"/>
</dbReference>
<organism evidence="2 3">
    <name type="scientific">Mucilaginibacter achroorhodeus</name>
    <dbReference type="NCBI Taxonomy" id="2599294"/>
    <lineage>
        <taxon>Bacteria</taxon>
        <taxon>Pseudomonadati</taxon>
        <taxon>Bacteroidota</taxon>
        <taxon>Sphingobacteriia</taxon>
        <taxon>Sphingobacteriales</taxon>
        <taxon>Sphingobacteriaceae</taxon>
        <taxon>Mucilaginibacter</taxon>
    </lineage>
</organism>
<accession>A0A563U038</accession>
<feature type="domain" description="DUF5689" evidence="1">
    <location>
        <begin position="33"/>
        <end position="243"/>
    </location>
</feature>
<proteinExistence type="predicted"/>
<evidence type="ECO:0000259" key="1">
    <source>
        <dbReference type="Pfam" id="PF18942"/>
    </source>
</evidence>
<evidence type="ECO:0000313" key="3">
    <source>
        <dbReference type="Proteomes" id="UP000318010"/>
    </source>
</evidence>
<keyword evidence="3" id="KW-1185">Reference proteome</keyword>
<dbReference type="Proteomes" id="UP000318010">
    <property type="component" value="Unassembled WGS sequence"/>
</dbReference>
<dbReference type="OrthoDB" id="1111074at2"/>
<name>A0A563U038_9SPHI</name>
<comment type="caution">
    <text evidence="2">The sequence shown here is derived from an EMBL/GenBank/DDBJ whole genome shotgun (WGS) entry which is preliminary data.</text>
</comment>
<protein>
    <recommendedName>
        <fullName evidence="1">DUF5689 domain-containing protein</fullName>
    </recommendedName>
</protein>
<dbReference type="AlphaFoldDB" id="A0A563U038"/>